<gene>
    <name evidence="1" type="ORF">MNBD_NITROSPIRAE03-1158</name>
</gene>
<dbReference type="InterPro" id="IPR011990">
    <property type="entry name" value="TPR-like_helical_dom_sf"/>
</dbReference>
<evidence type="ECO:0000313" key="1">
    <source>
        <dbReference type="EMBL" id="VAX33574.1"/>
    </source>
</evidence>
<feature type="non-terminal residue" evidence="1">
    <location>
        <position position="1"/>
    </location>
</feature>
<reference evidence="1" key="1">
    <citation type="submission" date="2018-06" db="EMBL/GenBank/DDBJ databases">
        <authorList>
            <person name="Zhirakovskaya E."/>
        </authorList>
    </citation>
    <scope>NUCLEOTIDE SEQUENCE</scope>
</reference>
<dbReference type="EMBL" id="UOGI01000186">
    <property type="protein sequence ID" value="VAX33574.1"/>
    <property type="molecule type" value="Genomic_DNA"/>
</dbReference>
<dbReference type="SUPFAM" id="SSF48452">
    <property type="entry name" value="TPR-like"/>
    <property type="match status" value="1"/>
</dbReference>
<accession>A0A3B1DC06</accession>
<protein>
    <recommendedName>
        <fullName evidence="2">MalT-like TPR region domain-containing protein</fullName>
    </recommendedName>
</protein>
<evidence type="ECO:0008006" key="2">
    <source>
        <dbReference type="Google" id="ProtNLM"/>
    </source>
</evidence>
<dbReference type="Gene3D" id="1.25.40.10">
    <property type="entry name" value="Tetratricopeptide repeat domain"/>
    <property type="match status" value="1"/>
</dbReference>
<feature type="non-terminal residue" evidence="1">
    <location>
        <position position="335"/>
    </location>
</feature>
<sequence length="335" mass="38173">VNYLKPEIKKGLTRPASIILWKMVESVYYRLKAEPENAQRSAGEGLETGRKAGIHIFDFLLLAQTTYAMLSAGRLDETERILKKAEAALNKSRLNDLARYYYLMACLYNRKDNLPLAAKYAEEALDLAENSGITYQIGLNLIGSAHILFRTGAMKKAVEYLGRAERIAVGMRSDYLLYECHCINAWFSYKRRNYSKGNAYLKKAFTLGHDKGYINLNWWASPSVKAFLCEKALEYGIETEYAAYLVKKRHLLPQNPLNCTVHWPWPIKVYTLGGFRVFRDGALLLDSGKAQKKALDLLKIVISMGSRDVDQDRIMDSLWPNADGDKANWSFRTTL</sequence>
<name>A0A3B1DC06_9ZZZZ</name>
<dbReference type="AlphaFoldDB" id="A0A3B1DC06"/>
<proteinExistence type="predicted"/>
<organism evidence="1">
    <name type="scientific">hydrothermal vent metagenome</name>
    <dbReference type="NCBI Taxonomy" id="652676"/>
    <lineage>
        <taxon>unclassified sequences</taxon>
        <taxon>metagenomes</taxon>
        <taxon>ecological metagenomes</taxon>
    </lineage>
</organism>